<dbReference type="EC" id="5.4.2.11" evidence="1"/>
<dbReference type="CDD" id="cd07067">
    <property type="entry name" value="HP_PGM_like"/>
    <property type="match status" value="1"/>
</dbReference>
<accession>A0ABV4EK65</accession>
<keyword evidence="1" id="KW-0413">Isomerase</keyword>
<keyword evidence="2" id="KW-1185">Reference proteome</keyword>
<dbReference type="Proteomes" id="UP001565435">
    <property type="component" value="Unassembled WGS sequence"/>
</dbReference>
<dbReference type="SUPFAM" id="SSF53254">
    <property type="entry name" value="Phosphoglycerate mutase-like"/>
    <property type="match status" value="1"/>
</dbReference>
<dbReference type="RefSeq" id="WP_370036270.1">
    <property type="nucleotide sequence ID" value="NZ_JBGBYS010000010.1"/>
</dbReference>
<evidence type="ECO:0000313" key="2">
    <source>
        <dbReference type="Proteomes" id="UP001565435"/>
    </source>
</evidence>
<reference evidence="1 2" key="1">
    <citation type="submission" date="2024-07" db="EMBL/GenBank/DDBJ databases">
        <title>Mealworm larvae gut microbial communities from Newark, Delaware, USA.</title>
        <authorList>
            <person name="Blenner M."/>
        </authorList>
    </citation>
    <scope>NUCLEOTIDE SEQUENCE [LARGE SCALE GENOMIC DNA]</scope>
    <source>
        <strain evidence="1 2">UD i117</strain>
    </source>
</reference>
<dbReference type="SMART" id="SM00855">
    <property type="entry name" value="PGAM"/>
    <property type="match status" value="1"/>
</dbReference>
<evidence type="ECO:0000313" key="1">
    <source>
        <dbReference type="EMBL" id="MEY9258931.1"/>
    </source>
</evidence>
<gene>
    <name evidence="1" type="ORF">ABH903_001954</name>
</gene>
<dbReference type="InterPro" id="IPR029033">
    <property type="entry name" value="His_PPase_superfam"/>
</dbReference>
<protein>
    <submittedName>
        <fullName evidence="1">Phosphoglycerate mutase</fullName>
        <ecNumber evidence="1">5.4.2.11</ecNumber>
    </submittedName>
</protein>
<dbReference type="Gene3D" id="3.40.50.1240">
    <property type="entry name" value="Phosphoglycerate mutase-like"/>
    <property type="match status" value="1"/>
</dbReference>
<dbReference type="PANTHER" id="PTHR48100:SF1">
    <property type="entry name" value="HISTIDINE PHOSPHATASE FAMILY PROTEIN-RELATED"/>
    <property type="match status" value="1"/>
</dbReference>
<dbReference type="GO" id="GO:0004619">
    <property type="term" value="F:phosphoglycerate mutase activity"/>
    <property type="evidence" value="ECO:0007669"/>
    <property type="project" value="UniProtKB-EC"/>
</dbReference>
<comment type="caution">
    <text evidence="1">The sequence shown here is derived from an EMBL/GenBank/DDBJ whole genome shotgun (WGS) entry which is preliminary data.</text>
</comment>
<dbReference type="EMBL" id="JBGBYS010000010">
    <property type="protein sequence ID" value="MEY9258931.1"/>
    <property type="molecule type" value="Genomic_DNA"/>
</dbReference>
<sequence>MAITRTLFVVTHPESRHHLESRVGGWHDSALTVRGEFQADRIAAELQSRIPAGASAQVFTSDLRRARATAEMIADRLGSRVVDRPDLREKSYGVAEGREQSWLDERFVFPPVPDDAFDHAARLDHAEGIDGAETRREAGARIYAAVDEVLAQRASHQVVVTHGFAHTFVIGRWLELPLEAMGRATFAARSGCITELVEDDLFGNRTLQSLAAVDHLGDA</sequence>
<organism evidence="1 2">
    <name type="scientific">Brevibacterium epidermidis</name>
    <dbReference type="NCBI Taxonomy" id="1698"/>
    <lineage>
        <taxon>Bacteria</taxon>
        <taxon>Bacillati</taxon>
        <taxon>Actinomycetota</taxon>
        <taxon>Actinomycetes</taxon>
        <taxon>Micrococcales</taxon>
        <taxon>Brevibacteriaceae</taxon>
        <taxon>Brevibacterium</taxon>
    </lineage>
</organism>
<dbReference type="PANTHER" id="PTHR48100">
    <property type="entry name" value="BROAD-SPECIFICITY PHOSPHATASE YOR283W-RELATED"/>
    <property type="match status" value="1"/>
</dbReference>
<dbReference type="InterPro" id="IPR050275">
    <property type="entry name" value="PGM_Phosphatase"/>
</dbReference>
<dbReference type="InterPro" id="IPR013078">
    <property type="entry name" value="His_Pase_superF_clade-1"/>
</dbReference>
<dbReference type="Pfam" id="PF00300">
    <property type="entry name" value="His_Phos_1"/>
    <property type="match status" value="1"/>
</dbReference>
<proteinExistence type="predicted"/>
<name>A0ABV4EK65_BREEP</name>